<keyword evidence="8" id="KW-0963">Cytoplasm</keyword>
<sequence>MEHDAKVCDKAAVIGLGSWGTAVSGLVARHAEQVVGWVYEREVAEGVNANHRNPLYLTGYSLPENVVATNSLTDAVTGARAIVVVVPSAFLRATVRQMAPSVAADTPVLVLTKGIEPGTGLLMTDIVAEELGNPARVACLSGPNHAEEICQGKPAAAVIASADQTVAETFRALFIDQHFRAYVSSDVTGVEVCAAVKNVIAIACGIARGLELGDNALSVLMTRGLAEVARIACAMGGDPMTCMGLAGMGDLVTTCMSPHSRNGSFGAALVAGETLDEYQARTHMVVEGAVAALSAHEICERLGVEAPVVDAVWSVLYNGSSVRDEMRRMLDRLPYEEFYGLAGAFRG</sequence>
<comment type="caution">
    <text evidence="13">The sequence shown here is derived from an EMBL/GenBank/DDBJ whole genome shotgun (WGS) entry which is preliminary data.</text>
</comment>
<comment type="catalytic activity">
    <reaction evidence="8 10">
        <text>sn-glycerol 3-phosphate + NADP(+) = dihydroxyacetone phosphate + NADPH + H(+)</text>
        <dbReference type="Rhea" id="RHEA:11096"/>
        <dbReference type="ChEBI" id="CHEBI:15378"/>
        <dbReference type="ChEBI" id="CHEBI:57597"/>
        <dbReference type="ChEBI" id="CHEBI:57642"/>
        <dbReference type="ChEBI" id="CHEBI:57783"/>
        <dbReference type="ChEBI" id="CHEBI:58349"/>
        <dbReference type="EC" id="1.1.1.94"/>
    </reaction>
</comment>
<evidence type="ECO:0000256" key="6">
    <source>
        <dbReference type="ARBA" id="ARBA00023209"/>
    </source>
</evidence>
<dbReference type="Proteomes" id="UP001431693">
    <property type="component" value="Unassembled WGS sequence"/>
</dbReference>
<evidence type="ECO:0000259" key="12">
    <source>
        <dbReference type="Pfam" id="PF07479"/>
    </source>
</evidence>
<dbReference type="InterPro" id="IPR006109">
    <property type="entry name" value="G3P_DH_NAD-dep_C"/>
</dbReference>
<comment type="caution">
    <text evidence="8">Lacks conserved residue(s) required for the propagation of feature annotation.</text>
</comment>
<proteinExistence type="inferred from homology"/>
<comment type="function">
    <text evidence="8">Catalyzes the reduction of the glycolytic intermediate dihydroxyacetone phosphate (DHAP) to sn-glycerol 3-phosphate (G3P), the key precursor for phospholipid synthesis.</text>
</comment>
<dbReference type="PANTHER" id="PTHR11728:SF1">
    <property type="entry name" value="GLYCEROL-3-PHOSPHATE DEHYDROGENASE [NAD(+)] 2, CHLOROPLASTIC"/>
    <property type="match status" value="1"/>
</dbReference>
<dbReference type="PROSITE" id="PS00957">
    <property type="entry name" value="NAD_G3PDH"/>
    <property type="match status" value="1"/>
</dbReference>
<name>A0ABT6ZJF2_9ACTN</name>
<keyword evidence="7 8" id="KW-1208">Phospholipid metabolism</keyword>
<dbReference type="NCBIfam" id="NF000940">
    <property type="entry name" value="PRK00094.1-2"/>
    <property type="match status" value="1"/>
</dbReference>
<dbReference type="NCBIfam" id="NF000942">
    <property type="entry name" value="PRK00094.1-4"/>
    <property type="match status" value="1"/>
</dbReference>
<dbReference type="Gene3D" id="1.10.1040.10">
    <property type="entry name" value="N-(1-d-carboxylethyl)-l-norvaline Dehydrogenase, domain 2"/>
    <property type="match status" value="1"/>
</dbReference>
<feature type="binding site" evidence="8">
    <location>
        <position position="113"/>
    </location>
    <ligand>
        <name>sn-glycerol 3-phosphate</name>
        <dbReference type="ChEBI" id="CHEBI:57597"/>
    </ligand>
</feature>
<dbReference type="Pfam" id="PF01210">
    <property type="entry name" value="NAD_Gly3P_dh_N"/>
    <property type="match status" value="1"/>
</dbReference>
<evidence type="ECO:0000256" key="3">
    <source>
        <dbReference type="ARBA" id="ARBA00023002"/>
    </source>
</evidence>
<feature type="binding site" evidence="8">
    <location>
        <position position="18"/>
    </location>
    <ligand>
        <name>NADPH</name>
        <dbReference type="ChEBI" id="CHEBI:57783"/>
    </ligand>
</feature>
<evidence type="ECO:0000256" key="1">
    <source>
        <dbReference type="ARBA" id="ARBA00011009"/>
    </source>
</evidence>
<feature type="binding site" evidence="8">
    <location>
        <position position="260"/>
    </location>
    <ligand>
        <name>sn-glycerol 3-phosphate</name>
        <dbReference type="ChEBI" id="CHEBI:57597"/>
    </ligand>
</feature>
<gene>
    <name evidence="8" type="primary">gpsA</name>
    <name evidence="13" type="ORF">QJ043_02400</name>
</gene>
<evidence type="ECO:0000259" key="11">
    <source>
        <dbReference type="Pfam" id="PF01210"/>
    </source>
</evidence>
<keyword evidence="2 8" id="KW-0444">Lipid biosynthesis</keyword>
<keyword evidence="6 8" id="KW-0594">Phospholipid biosynthesis</keyword>
<evidence type="ECO:0000256" key="4">
    <source>
        <dbReference type="ARBA" id="ARBA00023027"/>
    </source>
</evidence>
<dbReference type="PRINTS" id="PR00077">
    <property type="entry name" value="GPDHDRGNASE"/>
</dbReference>
<feature type="binding site" evidence="8">
    <location>
        <position position="285"/>
    </location>
    <ligand>
        <name>NADPH</name>
        <dbReference type="ChEBI" id="CHEBI:57783"/>
    </ligand>
</feature>
<evidence type="ECO:0000256" key="7">
    <source>
        <dbReference type="ARBA" id="ARBA00023264"/>
    </source>
</evidence>
<dbReference type="InterPro" id="IPR013328">
    <property type="entry name" value="6PGD_dom2"/>
</dbReference>
<dbReference type="RefSeq" id="WP_283712569.1">
    <property type="nucleotide sequence ID" value="NZ_JASJEW010000001.1"/>
</dbReference>
<dbReference type="Gene3D" id="3.40.50.720">
    <property type="entry name" value="NAD(P)-binding Rossmann-like Domain"/>
    <property type="match status" value="1"/>
</dbReference>
<feature type="binding site" evidence="8">
    <location>
        <position position="287"/>
    </location>
    <ligand>
        <name>NADPH</name>
        <dbReference type="ChEBI" id="CHEBI:57783"/>
    </ligand>
</feature>
<keyword evidence="14" id="KW-1185">Reference proteome</keyword>
<keyword evidence="8" id="KW-0547">Nucleotide-binding</keyword>
<dbReference type="EC" id="1.1.1.94" evidence="8"/>
<dbReference type="EMBL" id="JASJEX010000001">
    <property type="protein sequence ID" value="MDJ1128934.1"/>
    <property type="molecule type" value="Genomic_DNA"/>
</dbReference>
<comment type="catalytic activity">
    <reaction evidence="8">
        <text>sn-glycerol 3-phosphate + NAD(+) = dihydroxyacetone phosphate + NADH + H(+)</text>
        <dbReference type="Rhea" id="RHEA:11092"/>
        <dbReference type="ChEBI" id="CHEBI:15378"/>
        <dbReference type="ChEBI" id="CHEBI:57540"/>
        <dbReference type="ChEBI" id="CHEBI:57597"/>
        <dbReference type="ChEBI" id="CHEBI:57642"/>
        <dbReference type="ChEBI" id="CHEBI:57945"/>
        <dbReference type="EC" id="1.1.1.94"/>
    </reaction>
</comment>
<feature type="domain" description="Glycerol-3-phosphate dehydrogenase NAD-dependent C-terminal" evidence="12">
    <location>
        <begin position="186"/>
        <end position="324"/>
    </location>
</feature>
<protein>
    <recommendedName>
        <fullName evidence="8">Glycerol-3-phosphate dehydrogenase [NAD(P)+]</fullName>
        <ecNumber evidence="8">1.1.1.94</ecNumber>
    </recommendedName>
    <alternativeName>
        <fullName evidence="8">NAD(P)(+)-dependent glycerol-3-phosphate dehydrogenase</fullName>
    </alternativeName>
    <alternativeName>
        <fullName evidence="8">NAD(P)H-dependent dihydroxyacetone-phosphate reductase</fullName>
    </alternativeName>
</protein>
<keyword evidence="4 8" id="KW-0520">NAD</keyword>
<dbReference type="InterPro" id="IPR036291">
    <property type="entry name" value="NAD(P)-bd_dom_sf"/>
</dbReference>
<reference evidence="13" key="1">
    <citation type="submission" date="2023-05" db="EMBL/GenBank/DDBJ databases">
        <title>[olsenella] sp. nov., isolated from a pig farm feces dump.</title>
        <authorList>
            <person name="Chang Y.-H."/>
        </authorList>
    </citation>
    <scope>NUCLEOTIDE SEQUENCE</scope>
    <source>
        <strain evidence="13">YH-ols2217</strain>
    </source>
</reference>
<evidence type="ECO:0000256" key="2">
    <source>
        <dbReference type="ARBA" id="ARBA00022516"/>
    </source>
</evidence>
<dbReference type="HAMAP" id="MF_00394">
    <property type="entry name" value="NAD_Glyc3P_dehydrog"/>
    <property type="match status" value="1"/>
</dbReference>
<feature type="binding site" evidence="8">
    <location>
        <position position="261"/>
    </location>
    <ligand>
        <name>NADPH</name>
        <dbReference type="ChEBI" id="CHEBI:57783"/>
    </ligand>
</feature>
<dbReference type="Pfam" id="PF07479">
    <property type="entry name" value="NAD_Gly3P_dh_C"/>
    <property type="match status" value="1"/>
</dbReference>
<evidence type="ECO:0000256" key="8">
    <source>
        <dbReference type="HAMAP-Rule" id="MF_00394"/>
    </source>
</evidence>
<dbReference type="InterPro" id="IPR006168">
    <property type="entry name" value="G3P_DH_NAD-dep"/>
</dbReference>
<accession>A0ABT6ZJF2</accession>
<organism evidence="13 14">
    <name type="scientific">Kribbibacterium absianum</name>
    <dbReference type="NCBI Taxonomy" id="3044210"/>
    <lineage>
        <taxon>Bacteria</taxon>
        <taxon>Bacillati</taxon>
        <taxon>Actinomycetota</taxon>
        <taxon>Coriobacteriia</taxon>
        <taxon>Coriobacteriales</taxon>
        <taxon>Kribbibacteriaceae</taxon>
        <taxon>Kribbibacterium</taxon>
    </lineage>
</organism>
<keyword evidence="5 8" id="KW-0443">Lipid metabolism</keyword>
<keyword evidence="3 8" id="KW-0560">Oxidoreductase</keyword>
<feature type="binding site" evidence="8">
    <location>
        <position position="56"/>
    </location>
    <ligand>
        <name>NADPH</name>
        <dbReference type="ChEBI" id="CHEBI:57783"/>
    </ligand>
</feature>
<dbReference type="PIRSF" id="PIRSF000114">
    <property type="entry name" value="Glycerol-3-P_dh"/>
    <property type="match status" value="1"/>
</dbReference>
<dbReference type="GO" id="GO:0047952">
    <property type="term" value="F:glycerol-3-phosphate dehydrogenase [NAD(P)+] activity"/>
    <property type="evidence" value="ECO:0007669"/>
    <property type="project" value="UniProtKB-EC"/>
</dbReference>
<evidence type="ECO:0000256" key="5">
    <source>
        <dbReference type="ARBA" id="ARBA00023098"/>
    </source>
</evidence>
<keyword evidence="8" id="KW-0521">NADP</keyword>
<dbReference type="SUPFAM" id="SSF48179">
    <property type="entry name" value="6-phosphogluconate dehydrogenase C-terminal domain-like"/>
    <property type="match status" value="1"/>
</dbReference>
<comment type="similarity">
    <text evidence="1 8 9">Belongs to the NAD-dependent glycerol-3-phosphate dehydrogenase family.</text>
</comment>
<feature type="binding site" evidence="8">
    <location>
        <position position="113"/>
    </location>
    <ligand>
        <name>NADPH</name>
        <dbReference type="ChEBI" id="CHEBI:57783"/>
    </ligand>
</feature>
<dbReference type="SUPFAM" id="SSF51735">
    <property type="entry name" value="NAD(P)-binding Rossmann-fold domains"/>
    <property type="match status" value="1"/>
</dbReference>
<evidence type="ECO:0000256" key="10">
    <source>
        <dbReference type="RuleBase" id="RU000439"/>
    </source>
</evidence>
<feature type="active site" description="Proton acceptor" evidence="8">
    <location>
        <position position="197"/>
    </location>
</feature>
<evidence type="ECO:0000256" key="9">
    <source>
        <dbReference type="RuleBase" id="RU000437"/>
    </source>
</evidence>
<feature type="binding site" evidence="8">
    <location>
        <position position="262"/>
    </location>
    <ligand>
        <name>sn-glycerol 3-phosphate</name>
        <dbReference type="ChEBI" id="CHEBI:57597"/>
    </ligand>
</feature>
<comment type="subcellular location">
    <subcellularLocation>
        <location evidence="8">Cytoplasm</location>
    </subcellularLocation>
</comment>
<feature type="binding site" evidence="8">
    <location>
        <position position="142"/>
    </location>
    <ligand>
        <name>sn-glycerol 3-phosphate</name>
        <dbReference type="ChEBI" id="CHEBI:57597"/>
    </ligand>
</feature>
<feature type="binding site" evidence="8">
    <location>
        <position position="197"/>
    </location>
    <ligand>
        <name>sn-glycerol 3-phosphate</name>
        <dbReference type="ChEBI" id="CHEBI:57597"/>
    </ligand>
</feature>
<feature type="binding site" evidence="8">
    <location>
        <position position="146"/>
    </location>
    <ligand>
        <name>NADPH</name>
        <dbReference type="ChEBI" id="CHEBI:57783"/>
    </ligand>
</feature>
<comment type="pathway">
    <text evidence="8">Membrane lipid metabolism; glycerophospholipid metabolism.</text>
</comment>
<feature type="domain" description="Glycerol-3-phosphate dehydrogenase NAD-dependent N-terminal" evidence="11">
    <location>
        <begin position="10"/>
        <end position="166"/>
    </location>
</feature>
<feature type="binding site" evidence="8">
    <location>
        <position position="250"/>
    </location>
    <ligand>
        <name>sn-glycerol 3-phosphate</name>
        <dbReference type="ChEBI" id="CHEBI:57597"/>
    </ligand>
</feature>
<feature type="binding site" evidence="8">
    <location>
        <position position="19"/>
    </location>
    <ligand>
        <name>NADPH</name>
        <dbReference type="ChEBI" id="CHEBI:57783"/>
    </ligand>
</feature>
<evidence type="ECO:0000313" key="13">
    <source>
        <dbReference type="EMBL" id="MDJ1128934.1"/>
    </source>
</evidence>
<feature type="binding site" evidence="8">
    <location>
        <position position="261"/>
    </location>
    <ligand>
        <name>sn-glycerol 3-phosphate</name>
        <dbReference type="ChEBI" id="CHEBI:57597"/>
    </ligand>
</feature>
<evidence type="ECO:0000313" key="14">
    <source>
        <dbReference type="Proteomes" id="UP001431693"/>
    </source>
</evidence>
<dbReference type="PANTHER" id="PTHR11728">
    <property type="entry name" value="GLYCEROL-3-PHOSPHATE DEHYDROGENASE"/>
    <property type="match status" value="1"/>
</dbReference>
<dbReference type="InterPro" id="IPR008927">
    <property type="entry name" value="6-PGluconate_DH-like_C_sf"/>
</dbReference>
<dbReference type="InterPro" id="IPR011128">
    <property type="entry name" value="G3P_DH_NAD-dep_N"/>
</dbReference>